<keyword evidence="2" id="KW-1188">Viral release from host cell</keyword>
<dbReference type="Pfam" id="PF02413">
    <property type="entry name" value="Caudo_TAP"/>
    <property type="match status" value="1"/>
</dbReference>
<accession>A0AAE9FQP6</accession>
<dbReference type="GO" id="GO:0098004">
    <property type="term" value="P:virus tail fiber assembly"/>
    <property type="evidence" value="ECO:0007669"/>
    <property type="project" value="UniProtKB-KW"/>
</dbReference>
<comment type="similarity">
    <text evidence="1">Belongs to the tfa family.</text>
</comment>
<dbReference type="Proteomes" id="UP000829411">
    <property type="component" value="Segment"/>
</dbReference>
<reference evidence="4" key="1">
    <citation type="submission" date="2021-12" db="EMBL/GenBank/DDBJ databases">
        <title>Genomes of temperate Yersinia enterocolitica phages.</title>
        <authorList>
            <person name="Hammerl J.A."/>
            <person name="Hertwig S."/>
        </authorList>
    </citation>
    <scope>NUCLEOTIDE SEQUENCE</scope>
</reference>
<evidence type="ECO:0000256" key="1">
    <source>
        <dbReference type="ARBA" id="ARBA00008579"/>
    </source>
</evidence>
<evidence type="ECO:0000256" key="2">
    <source>
        <dbReference type="ARBA" id="ARBA00022465"/>
    </source>
</evidence>
<keyword evidence="2" id="KW-1245">Viral tail assembly</keyword>
<protein>
    <submittedName>
        <fullName evidence="4">Tail fiber assembly protein</fullName>
    </submittedName>
</protein>
<sequence length="140" mass="15807">MKALFSPSLITFIPDYMVQDESYPPEISNNLVVVTDEELGTYWRQLPPIGKILGVAIGRPAWVDLPPPTHEELVESVNAKKSQLKSVADSEIEWRQDTVDDGSASEKEIADLAEWRKYRVALMRIDISKAPSIEWPESPK</sequence>
<evidence type="ECO:0000313" key="4">
    <source>
        <dbReference type="EMBL" id="UNA05982.1"/>
    </source>
</evidence>
<dbReference type="EMBL" id="OM046628">
    <property type="protein sequence ID" value="UNA05982.1"/>
    <property type="molecule type" value="Genomic_DNA"/>
</dbReference>
<gene>
    <name evidence="4" type="ORF">vBYenM20116_039</name>
</gene>
<dbReference type="InterPro" id="IPR003458">
    <property type="entry name" value="Phage_T4_Gp38_tail_assem"/>
</dbReference>
<keyword evidence="5" id="KW-1185">Reference proteome</keyword>
<keyword evidence="3" id="KW-1246">Viral tail fiber assembly</keyword>
<evidence type="ECO:0000313" key="5">
    <source>
        <dbReference type="Proteomes" id="UP000829411"/>
    </source>
</evidence>
<evidence type="ECO:0000256" key="3">
    <source>
        <dbReference type="ARBA" id="ARBA00023138"/>
    </source>
</evidence>
<organism evidence="4 5">
    <name type="scientific">Yersinia phage vB_YenM_201.16</name>
    <dbReference type="NCBI Taxonomy" id="2918921"/>
    <lineage>
        <taxon>Viruses</taxon>
        <taxon>Duplodnaviria</taxon>
        <taxon>Heunggongvirae</taxon>
        <taxon>Uroviricota</taxon>
        <taxon>Caudoviricetes</taxon>
        <taxon>Peduoviridae</taxon>
        <taxon>Duonihilunusvirus</taxon>
        <taxon>Duonihilunusvirus YenM20116</taxon>
    </lineage>
</organism>
<proteinExistence type="inferred from homology"/>
<name>A0AAE9FQP6_9CAUD</name>